<proteinExistence type="predicted"/>
<evidence type="ECO:0000313" key="2">
    <source>
        <dbReference type="Proteomes" id="UP001445335"/>
    </source>
</evidence>
<dbReference type="EMBL" id="JALJOU010000003">
    <property type="protein sequence ID" value="KAK9845315.1"/>
    <property type="molecule type" value="Genomic_DNA"/>
</dbReference>
<protein>
    <submittedName>
        <fullName evidence="1">Uncharacterized protein</fullName>
    </submittedName>
</protein>
<accession>A0AAW1SHK6</accession>
<name>A0AAW1SHK6_9CHLO</name>
<comment type="caution">
    <text evidence="1">The sequence shown here is derived from an EMBL/GenBank/DDBJ whole genome shotgun (WGS) entry which is preliminary data.</text>
</comment>
<dbReference type="AlphaFoldDB" id="A0AAW1SHK6"/>
<sequence length="114" mass="12526">MQRQASLTSPPRLLETSAITKVKLDLADEQQSAVPPMLAHVQHIYVHATSYAQLKSLAPRLAELPPGCVLDLEISFCSGEDPDDLNMGTVKSIVCRASLAERLTAFEYTSREGW</sequence>
<keyword evidence="2" id="KW-1185">Reference proteome</keyword>
<evidence type="ECO:0000313" key="1">
    <source>
        <dbReference type="EMBL" id="KAK9845315.1"/>
    </source>
</evidence>
<dbReference type="Proteomes" id="UP001445335">
    <property type="component" value="Unassembled WGS sequence"/>
</dbReference>
<gene>
    <name evidence="1" type="ORF">WJX81_003348</name>
</gene>
<organism evidence="1 2">
    <name type="scientific">Elliptochloris bilobata</name>
    <dbReference type="NCBI Taxonomy" id="381761"/>
    <lineage>
        <taxon>Eukaryota</taxon>
        <taxon>Viridiplantae</taxon>
        <taxon>Chlorophyta</taxon>
        <taxon>core chlorophytes</taxon>
        <taxon>Trebouxiophyceae</taxon>
        <taxon>Trebouxiophyceae incertae sedis</taxon>
        <taxon>Elliptochloris clade</taxon>
        <taxon>Elliptochloris</taxon>
    </lineage>
</organism>
<reference evidence="1 2" key="1">
    <citation type="journal article" date="2024" name="Nat. Commun.">
        <title>Phylogenomics reveals the evolutionary origins of lichenization in chlorophyte algae.</title>
        <authorList>
            <person name="Puginier C."/>
            <person name="Libourel C."/>
            <person name="Otte J."/>
            <person name="Skaloud P."/>
            <person name="Haon M."/>
            <person name="Grisel S."/>
            <person name="Petersen M."/>
            <person name="Berrin J.G."/>
            <person name="Delaux P.M."/>
            <person name="Dal Grande F."/>
            <person name="Keller J."/>
        </authorList>
    </citation>
    <scope>NUCLEOTIDE SEQUENCE [LARGE SCALE GENOMIC DNA]</scope>
    <source>
        <strain evidence="1 2">SAG 245.80</strain>
    </source>
</reference>